<evidence type="ECO:0000313" key="3">
    <source>
        <dbReference type="EMBL" id="NIA68018.1"/>
    </source>
</evidence>
<comment type="caution">
    <text evidence="3">The sequence shown here is derived from an EMBL/GenBank/DDBJ whole genome shotgun (WGS) entry which is preliminary data.</text>
</comment>
<reference evidence="3" key="1">
    <citation type="submission" date="2020-03" db="EMBL/GenBank/DDBJ databases">
        <title>Genome of Pelagibius litoralis DSM 21314T.</title>
        <authorList>
            <person name="Wang G."/>
        </authorList>
    </citation>
    <scope>NUCLEOTIDE SEQUENCE</scope>
    <source>
        <strain evidence="3">DSM 21314</strain>
    </source>
</reference>
<protein>
    <submittedName>
        <fullName evidence="3">Envelope stress response membrane protein PspB</fullName>
    </submittedName>
</protein>
<dbReference type="GO" id="GO:0009271">
    <property type="term" value="P:phage shock"/>
    <property type="evidence" value="ECO:0007669"/>
    <property type="project" value="InterPro"/>
</dbReference>
<evidence type="ECO:0000256" key="1">
    <source>
        <dbReference type="SAM" id="Coils"/>
    </source>
</evidence>
<gene>
    <name evidence="3" type="primary">pspB</name>
    <name evidence="3" type="ORF">HBA54_05385</name>
</gene>
<evidence type="ECO:0000256" key="2">
    <source>
        <dbReference type="SAM" id="Phobius"/>
    </source>
</evidence>
<dbReference type="Proteomes" id="UP000761264">
    <property type="component" value="Unassembled WGS sequence"/>
</dbReference>
<keyword evidence="2" id="KW-0472">Membrane</keyword>
<organism evidence="3 4">
    <name type="scientific">Pelagibius litoralis</name>
    <dbReference type="NCBI Taxonomy" id="374515"/>
    <lineage>
        <taxon>Bacteria</taxon>
        <taxon>Pseudomonadati</taxon>
        <taxon>Pseudomonadota</taxon>
        <taxon>Alphaproteobacteria</taxon>
        <taxon>Rhodospirillales</taxon>
        <taxon>Rhodovibrionaceae</taxon>
        <taxon>Pelagibius</taxon>
    </lineage>
</organism>
<dbReference type="RefSeq" id="WP_167222150.1">
    <property type="nucleotide sequence ID" value="NZ_JAAQPH010000003.1"/>
</dbReference>
<dbReference type="NCBIfam" id="NF006993">
    <property type="entry name" value="PRK09458.1"/>
    <property type="match status" value="1"/>
</dbReference>
<keyword evidence="2" id="KW-1133">Transmembrane helix</keyword>
<dbReference type="InterPro" id="IPR009554">
    <property type="entry name" value="Phageshock_PspB"/>
</dbReference>
<dbReference type="EMBL" id="JAAQPH010000003">
    <property type="protein sequence ID" value="NIA68018.1"/>
    <property type="molecule type" value="Genomic_DNA"/>
</dbReference>
<accession>A0A967C277</accession>
<feature type="coiled-coil region" evidence="1">
    <location>
        <begin position="41"/>
        <end position="68"/>
    </location>
</feature>
<evidence type="ECO:0000313" key="4">
    <source>
        <dbReference type="Proteomes" id="UP000761264"/>
    </source>
</evidence>
<sequence length="73" mass="8672">MDFEAPIIVFLAVVAPIWIIAHYATRWRATKSLSTDEEQLLEELWKSAERMEQRINSLERILDAEVTDWRKKL</sequence>
<feature type="transmembrane region" description="Helical" evidence="2">
    <location>
        <begin position="6"/>
        <end position="24"/>
    </location>
</feature>
<dbReference type="Pfam" id="PF06667">
    <property type="entry name" value="PspB"/>
    <property type="match status" value="1"/>
</dbReference>
<dbReference type="GO" id="GO:0006355">
    <property type="term" value="P:regulation of DNA-templated transcription"/>
    <property type="evidence" value="ECO:0007669"/>
    <property type="project" value="InterPro"/>
</dbReference>
<name>A0A967C277_9PROT</name>
<proteinExistence type="predicted"/>
<dbReference type="AlphaFoldDB" id="A0A967C277"/>
<keyword evidence="2" id="KW-0812">Transmembrane</keyword>
<dbReference type="NCBIfam" id="TIGR02976">
    <property type="entry name" value="phageshock_pspB"/>
    <property type="match status" value="1"/>
</dbReference>
<keyword evidence="4" id="KW-1185">Reference proteome</keyword>
<keyword evidence="1" id="KW-0175">Coiled coil</keyword>